<feature type="non-terminal residue" evidence="1">
    <location>
        <position position="1"/>
    </location>
</feature>
<sequence>KLHQMENFYSQVRKSRQSFHFITSPTVLNPTQALFSYLTARSKTRLQEASNHMRSSAQTRVMGILGTEKVRKLAV</sequence>
<evidence type="ECO:0000313" key="1">
    <source>
        <dbReference type="EMBL" id="GFT40227.1"/>
    </source>
</evidence>
<protein>
    <submittedName>
        <fullName evidence="1">Uncharacterized protein</fullName>
    </submittedName>
</protein>
<dbReference type="EMBL" id="BMAW01063430">
    <property type="protein sequence ID" value="GFT40227.1"/>
    <property type="molecule type" value="Genomic_DNA"/>
</dbReference>
<evidence type="ECO:0000313" key="2">
    <source>
        <dbReference type="Proteomes" id="UP000887013"/>
    </source>
</evidence>
<proteinExistence type="predicted"/>
<dbReference type="Proteomes" id="UP000887013">
    <property type="component" value="Unassembled WGS sequence"/>
</dbReference>
<reference evidence="1" key="1">
    <citation type="submission" date="2020-08" db="EMBL/GenBank/DDBJ databases">
        <title>Multicomponent nature underlies the extraordinary mechanical properties of spider dragline silk.</title>
        <authorList>
            <person name="Kono N."/>
            <person name="Nakamura H."/>
            <person name="Mori M."/>
            <person name="Yoshida Y."/>
            <person name="Ohtoshi R."/>
            <person name="Malay A.D."/>
            <person name="Moran D.A.P."/>
            <person name="Tomita M."/>
            <person name="Numata K."/>
            <person name="Arakawa K."/>
        </authorList>
    </citation>
    <scope>NUCLEOTIDE SEQUENCE</scope>
</reference>
<dbReference type="AlphaFoldDB" id="A0A8X6P011"/>
<comment type="caution">
    <text evidence="1">The sequence shown here is derived from an EMBL/GenBank/DDBJ whole genome shotgun (WGS) entry which is preliminary data.</text>
</comment>
<organism evidence="1 2">
    <name type="scientific">Nephila pilipes</name>
    <name type="common">Giant wood spider</name>
    <name type="synonym">Nephila maculata</name>
    <dbReference type="NCBI Taxonomy" id="299642"/>
    <lineage>
        <taxon>Eukaryota</taxon>
        <taxon>Metazoa</taxon>
        <taxon>Ecdysozoa</taxon>
        <taxon>Arthropoda</taxon>
        <taxon>Chelicerata</taxon>
        <taxon>Arachnida</taxon>
        <taxon>Araneae</taxon>
        <taxon>Araneomorphae</taxon>
        <taxon>Entelegynae</taxon>
        <taxon>Araneoidea</taxon>
        <taxon>Nephilidae</taxon>
        <taxon>Nephila</taxon>
    </lineage>
</organism>
<keyword evidence="2" id="KW-1185">Reference proteome</keyword>
<gene>
    <name evidence="1" type="ORF">NPIL_361601</name>
</gene>
<accession>A0A8X6P011</accession>
<name>A0A8X6P011_NEPPI</name>